<dbReference type="EMBL" id="OMOD01000190">
    <property type="protein sequence ID" value="SPF49494.1"/>
    <property type="molecule type" value="Genomic_DNA"/>
</dbReference>
<evidence type="ECO:0000313" key="2">
    <source>
        <dbReference type="Proteomes" id="UP000238701"/>
    </source>
</evidence>
<evidence type="ECO:0000313" key="1">
    <source>
        <dbReference type="EMBL" id="SPF49494.1"/>
    </source>
</evidence>
<evidence type="ECO:0008006" key="3">
    <source>
        <dbReference type="Google" id="ProtNLM"/>
    </source>
</evidence>
<name>A0A2U3LC31_9BACT</name>
<dbReference type="InterPro" id="IPR011856">
    <property type="entry name" value="tRNA_endonuc-like_dom_sf"/>
</dbReference>
<accession>A0A2U3LC31</accession>
<dbReference type="AlphaFoldDB" id="A0A2U3LC31"/>
<dbReference type="Proteomes" id="UP000238701">
    <property type="component" value="Unassembled WGS sequence"/>
</dbReference>
<proteinExistence type="predicted"/>
<gene>
    <name evidence="1" type="ORF">SBA1_910042</name>
</gene>
<dbReference type="GO" id="GO:0003676">
    <property type="term" value="F:nucleic acid binding"/>
    <property type="evidence" value="ECO:0007669"/>
    <property type="project" value="InterPro"/>
</dbReference>
<organism evidence="1 2">
    <name type="scientific">Candidatus Sulfotelmatobacter kueseliae</name>
    <dbReference type="NCBI Taxonomy" id="2042962"/>
    <lineage>
        <taxon>Bacteria</taxon>
        <taxon>Pseudomonadati</taxon>
        <taxon>Acidobacteriota</taxon>
        <taxon>Terriglobia</taxon>
        <taxon>Terriglobales</taxon>
        <taxon>Candidatus Korobacteraceae</taxon>
        <taxon>Candidatus Sulfotelmatobacter</taxon>
    </lineage>
</organism>
<sequence length="584" mass="66145">MPSSWVSLCLCDCVVKELNQDITNQGVVGRCETETLPRFFHTFLDGNGHSSQTRLRPMWTIPVVTPDALTRTLQEFLGEASGGVVLEDGAVAFDLQRARYSISGEYNKCLLHLWSAERNTVRRVLDAELKNGTLRLAVQRLGQARPTKLEICRERDRRSPSAKKAARASYEQRLRRALERHFPGFVISRLTSSIDLEKSFGPIYARGLLRRGQSVYAVLGVNEKETQASIDAALTFGILWLDVCRQNPTSYHSSGSAYVEGLHLFVPAGSSVLVRERMANLNRAAAKWGLFELDERHDALVEIDCSDRGNVATRLVHATNQAAALERFTESIARIRAILPNCEVAVLSAAEIAFRWRGLEFARARMGAEAVTFRSRQEIVFGVGAEERVLEDRNWAFFVELLAAVRDTRHPYGPRQHPLFRMHPERWLESLVVNDVSVVEERLESQVLYSQVPAFSAADRAMIDVLTITRDGRLAVVELKADEDIHLPLQGLDYWSRVAWHHARGEFPRFGYFSQRELSAEPPLLFLLAPALHVHPATDVLLRYIAPEIKWEFVGIDERWREGVKVVFRKRAGLRTEFRLPVAN</sequence>
<reference evidence="2" key="1">
    <citation type="submission" date="2018-02" db="EMBL/GenBank/DDBJ databases">
        <authorList>
            <person name="Hausmann B."/>
        </authorList>
    </citation>
    <scope>NUCLEOTIDE SEQUENCE [LARGE SCALE GENOMIC DNA]</scope>
    <source>
        <strain evidence="2">Peat soil MAG SbA1</strain>
    </source>
</reference>
<protein>
    <recommendedName>
        <fullName evidence="3">DUF91 domain-containing protein</fullName>
    </recommendedName>
</protein>
<dbReference type="Gene3D" id="3.40.1350.10">
    <property type="match status" value="1"/>
</dbReference>